<feature type="compositionally biased region" description="Basic and acidic residues" evidence="1">
    <location>
        <begin position="240"/>
        <end position="266"/>
    </location>
</feature>
<feature type="compositionally biased region" description="Basic residues" evidence="1">
    <location>
        <begin position="388"/>
        <end position="398"/>
    </location>
</feature>
<dbReference type="AlphaFoldDB" id="A0A4Q2D7Q0"/>
<evidence type="ECO:0000313" key="2">
    <source>
        <dbReference type="EMBL" id="RXW14641.1"/>
    </source>
</evidence>
<accession>A0A4Q2D7Q0</accession>
<feature type="non-terminal residue" evidence="2">
    <location>
        <position position="398"/>
    </location>
</feature>
<organism evidence="2 3">
    <name type="scientific">Candolleomyces aberdarensis</name>
    <dbReference type="NCBI Taxonomy" id="2316362"/>
    <lineage>
        <taxon>Eukaryota</taxon>
        <taxon>Fungi</taxon>
        <taxon>Dikarya</taxon>
        <taxon>Basidiomycota</taxon>
        <taxon>Agaricomycotina</taxon>
        <taxon>Agaricomycetes</taxon>
        <taxon>Agaricomycetidae</taxon>
        <taxon>Agaricales</taxon>
        <taxon>Agaricineae</taxon>
        <taxon>Psathyrellaceae</taxon>
        <taxon>Candolleomyces</taxon>
    </lineage>
</organism>
<reference evidence="2 3" key="1">
    <citation type="submission" date="2019-01" db="EMBL/GenBank/DDBJ databases">
        <title>Draft genome sequence of Psathyrella aberdarensis IHI B618.</title>
        <authorList>
            <person name="Buettner E."/>
            <person name="Kellner H."/>
        </authorList>
    </citation>
    <scope>NUCLEOTIDE SEQUENCE [LARGE SCALE GENOMIC DNA]</scope>
    <source>
        <strain evidence="2 3">IHI B618</strain>
    </source>
</reference>
<protein>
    <submittedName>
        <fullName evidence="2">Uncharacterized protein</fullName>
    </submittedName>
</protein>
<name>A0A4Q2D7Q0_9AGAR</name>
<feature type="region of interest" description="Disordered" evidence="1">
    <location>
        <begin position="292"/>
        <end position="398"/>
    </location>
</feature>
<comment type="caution">
    <text evidence="2">The sequence shown here is derived from an EMBL/GenBank/DDBJ whole genome shotgun (WGS) entry which is preliminary data.</text>
</comment>
<feature type="region of interest" description="Disordered" evidence="1">
    <location>
        <begin position="153"/>
        <end position="182"/>
    </location>
</feature>
<gene>
    <name evidence="2" type="ORF">EST38_g11212</name>
</gene>
<feature type="compositionally biased region" description="Acidic residues" evidence="1">
    <location>
        <begin position="207"/>
        <end position="228"/>
    </location>
</feature>
<dbReference type="OrthoDB" id="3267098at2759"/>
<dbReference type="EMBL" id="SDEE01000669">
    <property type="protein sequence ID" value="RXW14641.1"/>
    <property type="molecule type" value="Genomic_DNA"/>
</dbReference>
<sequence length="398" mass="45089">MVLSGDQDEPFWYARVIGVFHARVMVTHERVAHKGWEWMPFLFFRWFGAEPGYTPGFDGARLPKIGFVQWEADRDNYPFGFLDPAEILQGCHLIPAFHLGHTTELLPHDCAVARQVKVEHQDPATGATEDWTNYYVNVFVDRDMVMRHFGGGIGHRSKLKPTNPGAEPSNASDDEDDAGHDNSVPLEFELEEIERRLEELDQRGDEGIDNDEHWEEPGADMEEEESEKEELQWYNEELGDPLKREKAKPPGEKDDTRIKRIQDEIKTSSATRVKGEKGTLIVEFSIENIQVVQRRSNLQKEKKGCDGGAASKEQELPPISPQKGFKKDSARQKHLKHDHGKGDDDEAGSKAGFLPNKRRKVEMKGDSEAVDSPSKTQKPFSPVGAPIGRKRKEKKSGR</sequence>
<feature type="region of interest" description="Disordered" evidence="1">
    <location>
        <begin position="200"/>
        <end position="274"/>
    </location>
</feature>
<evidence type="ECO:0000313" key="3">
    <source>
        <dbReference type="Proteomes" id="UP000290288"/>
    </source>
</evidence>
<proteinExistence type="predicted"/>
<evidence type="ECO:0000256" key="1">
    <source>
        <dbReference type="SAM" id="MobiDB-lite"/>
    </source>
</evidence>
<dbReference type="Proteomes" id="UP000290288">
    <property type="component" value="Unassembled WGS sequence"/>
</dbReference>
<keyword evidence="3" id="KW-1185">Reference proteome</keyword>